<dbReference type="AlphaFoldDB" id="A0A7K1UBV2"/>
<evidence type="ECO:0000256" key="1">
    <source>
        <dbReference type="ARBA" id="ARBA00008764"/>
    </source>
</evidence>
<dbReference type="InterPro" id="IPR009003">
    <property type="entry name" value="Peptidase_S1_PA"/>
</dbReference>
<dbReference type="GO" id="GO:0008236">
    <property type="term" value="F:serine-type peptidase activity"/>
    <property type="evidence" value="ECO:0007669"/>
    <property type="project" value="UniProtKB-KW"/>
</dbReference>
<dbReference type="PANTHER" id="PTHR13966:SF5">
    <property type="entry name" value="ENDONUCLEASE G, MITOCHONDRIAL"/>
    <property type="match status" value="1"/>
</dbReference>
<evidence type="ECO:0000259" key="11">
    <source>
        <dbReference type="SMART" id="SM00477"/>
    </source>
</evidence>
<evidence type="ECO:0000256" key="2">
    <source>
        <dbReference type="ARBA" id="ARBA00022670"/>
    </source>
</evidence>
<dbReference type="PANTHER" id="PTHR13966">
    <property type="entry name" value="ENDONUCLEASE RELATED"/>
    <property type="match status" value="1"/>
</dbReference>
<evidence type="ECO:0000256" key="7">
    <source>
        <dbReference type="PIRSR" id="PIRSR640255-1"/>
    </source>
</evidence>
<dbReference type="Pfam" id="PF13365">
    <property type="entry name" value="Trypsin_2"/>
    <property type="match status" value="1"/>
</dbReference>
<gene>
    <name evidence="13" type="ORF">GO493_26620</name>
</gene>
<dbReference type="Gene3D" id="3.40.570.10">
    <property type="entry name" value="Extracellular Endonuclease, subunit A"/>
    <property type="match status" value="1"/>
</dbReference>
<accession>A0A7K1UBV2</accession>
<dbReference type="RefSeq" id="WP_157309282.1">
    <property type="nucleotide sequence ID" value="NZ_WRXN01000016.1"/>
</dbReference>
<dbReference type="SMART" id="SM00892">
    <property type="entry name" value="Endonuclease_NS"/>
    <property type="match status" value="1"/>
</dbReference>
<keyword evidence="3" id="KW-0732">Signal</keyword>
<feature type="active site" description="Charge relay system" evidence="6">
    <location>
        <position position="143"/>
    </location>
</feature>
<feature type="binding site" evidence="8">
    <location>
        <position position="556"/>
    </location>
    <ligand>
        <name>Mg(2+)</name>
        <dbReference type="ChEBI" id="CHEBI:18420"/>
        <note>catalytic</note>
    </ligand>
</feature>
<keyword evidence="5 9" id="KW-0720">Serine protease</keyword>
<feature type="domain" description="ENPP1-3/EXOG-like endonuclease/phosphodiesterase" evidence="11">
    <location>
        <begin position="459"/>
        <end position="666"/>
    </location>
</feature>
<dbReference type="PRINTS" id="PR00839">
    <property type="entry name" value="V8PROTEASE"/>
</dbReference>
<name>A0A7K1UBV2_9BACT</name>
<dbReference type="InterPro" id="IPR043504">
    <property type="entry name" value="Peptidase_S1_PA_chymotrypsin"/>
</dbReference>
<dbReference type="CDD" id="cd00091">
    <property type="entry name" value="NUC"/>
    <property type="match status" value="1"/>
</dbReference>
<dbReference type="GO" id="GO:0046872">
    <property type="term" value="F:metal ion binding"/>
    <property type="evidence" value="ECO:0007669"/>
    <property type="project" value="UniProtKB-KW"/>
</dbReference>
<feature type="compositionally biased region" description="Polar residues" evidence="10">
    <location>
        <begin position="347"/>
        <end position="360"/>
    </location>
</feature>
<sequence>MLNVITPSETKERLLKAIGAIEKNDPRLREELRRIRRSDKFLDEARSLEGFGGALENMDGGMALETIVLRVGRPVLEIHDSTAVLEFRDVESAVWRDKLTKAQNLLTPAITAVGRIELENDPRFDWVGTGWLIDRDLIVTNRHVAEVFSEKRGNGSNFVFKTGKGGMPVRGFIDFLEEAGRTDALTFQFAEVLHIEPSPGPDMALIRVRPSRIDRMPDHIKLSAVTPQRQQDVAVVGYPARDSRIPDQQLMLNIFGDVYDKKRLAPGQIIASSANELQHDCSTLGGNSGSVILDLKTCEAVGLHFAGRFLEANYAVPAAIIDQRANKWRGKPTTVKRKEDIDDDTTGGPNPGNSTDYTSIQIPAPATGASTSFTIPIQVTVTVGGAAAQAQVGHNGHPMAVGEEGEAFITEANPDDYNDRTGYDPHFLDTEVPLPILLPHSKRKDILKLTGSDESELKYTHFSVMMSKSRRQCFFSACNIDGLTSVSMKRGAWRLDPRIAVNAQIMKECYGNPPKFSRGHMTRREDPIWGTKAAARQGNDDSMHVTNTVPQMQSMNGGIWLELENYALQNARKDDMRISVFTGPIFKTNDPIRFGVKIPLAFWKVIAFIHDETGELCATGYSISQKSFLPEEEFIFGEHSTAQKPISWIEAQTGLSFGDLAELDPLNTSEESFEMPLESLQQIRFF</sequence>
<comment type="caution">
    <text evidence="13">The sequence shown here is derived from an EMBL/GenBank/DDBJ whole genome shotgun (WGS) entry which is preliminary data.</text>
</comment>
<reference evidence="13 14" key="1">
    <citation type="submission" date="2019-12" db="EMBL/GenBank/DDBJ databases">
        <title>Chitinophaga sp. strain ysch24 (GDMCC 1.1355), whole genome shotgun sequence.</title>
        <authorList>
            <person name="Zhang X."/>
        </authorList>
    </citation>
    <scope>NUCLEOTIDE SEQUENCE [LARGE SCALE GENOMIC DNA]</scope>
    <source>
        <strain evidence="14">ysch24</strain>
    </source>
</reference>
<evidence type="ECO:0000256" key="4">
    <source>
        <dbReference type="ARBA" id="ARBA00022801"/>
    </source>
</evidence>
<evidence type="ECO:0000256" key="9">
    <source>
        <dbReference type="RuleBase" id="RU004296"/>
    </source>
</evidence>
<dbReference type="EC" id="3.4.21.-" evidence="9"/>
<dbReference type="InterPro" id="IPR008256">
    <property type="entry name" value="Peptidase_S1B"/>
</dbReference>
<dbReference type="InterPro" id="IPR020821">
    <property type="entry name" value="ENPP1-3/EXOG-like_nuc-like"/>
</dbReference>
<dbReference type="GO" id="GO:0004519">
    <property type="term" value="F:endonuclease activity"/>
    <property type="evidence" value="ECO:0007669"/>
    <property type="project" value="TreeGrafter"/>
</dbReference>
<protein>
    <recommendedName>
        <fullName evidence="9">Serine protease</fullName>
        <ecNumber evidence="9">3.4.21.-</ecNumber>
    </recommendedName>
</protein>
<dbReference type="Proteomes" id="UP000461730">
    <property type="component" value="Unassembled WGS sequence"/>
</dbReference>
<dbReference type="GO" id="GO:0003676">
    <property type="term" value="F:nucleic acid binding"/>
    <property type="evidence" value="ECO:0007669"/>
    <property type="project" value="InterPro"/>
</dbReference>
<organism evidence="13 14">
    <name type="scientific">Chitinophaga tropicalis</name>
    <dbReference type="NCBI Taxonomy" id="2683588"/>
    <lineage>
        <taxon>Bacteria</taxon>
        <taxon>Pseudomonadati</taxon>
        <taxon>Bacteroidota</taxon>
        <taxon>Chitinophagia</taxon>
        <taxon>Chitinophagales</taxon>
        <taxon>Chitinophagaceae</taxon>
        <taxon>Chitinophaga</taxon>
    </lineage>
</organism>
<keyword evidence="4 9" id="KW-0378">Hydrolase</keyword>
<dbReference type="InterPro" id="IPR044929">
    <property type="entry name" value="DNA/RNA_non-sp_Endonuclease_sf"/>
</dbReference>
<dbReference type="InterPro" id="IPR040255">
    <property type="entry name" value="Non-specific_endonuclease"/>
</dbReference>
<proteinExistence type="inferred from homology"/>
<feature type="active site" description="Charge relay system" evidence="6">
    <location>
        <position position="183"/>
    </location>
</feature>
<dbReference type="Pfam" id="PF01223">
    <property type="entry name" value="Endonuclease_NS"/>
    <property type="match status" value="1"/>
</dbReference>
<dbReference type="SMART" id="SM00477">
    <property type="entry name" value="NUC"/>
    <property type="match status" value="1"/>
</dbReference>
<dbReference type="InterPro" id="IPR044925">
    <property type="entry name" value="His-Me_finger_sf"/>
</dbReference>
<keyword evidence="14" id="KW-1185">Reference proteome</keyword>
<evidence type="ECO:0000256" key="3">
    <source>
        <dbReference type="ARBA" id="ARBA00022729"/>
    </source>
</evidence>
<evidence type="ECO:0000256" key="8">
    <source>
        <dbReference type="PIRSR" id="PIRSR640255-2"/>
    </source>
</evidence>
<keyword evidence="2 9" id="KW-0645">Protease</keyword>
<dbReference type="SUPFAM" id="SSF50494">
    <property type="entry name" value="Trypsin-like serine proteases"/>
    <property type="match status" value="1"/>
</dbReference>
<evidence type="ECO:0000313" key="13">
    <source>
        <dbReference type="EMBL" id="MVT11864.1"/>
    </source>
</evidence>
<dbReference type="Gene3D" id="2.40.10.10">
    <property type="entry name" value="Trypsin-like serine proteases"/>
    <property type="match status" value="2"/>
</dbReference>
<comment type="similarity">
    <text evidence="1 9">Belongs to the peptidase S1B family.</text>
</comment>
<feature type="active site" description="Proton acceptor" evidence="7">
    <location>
        <position position="520"/>
    </location>
</feature>
<dbReference type="InterPro" id="IPR001604">
    <property type="entry name" value="Endo_G_ENPP1-like_dom"/>
</dbReference>
<dbReference type="EMBL" id="WRXN01000016">
    <property type="protein sequence ID" value="MVT11864.1"/>
    <property type="molecule type" value="Genomic_DNA"/>
</dbReference>
<evidence type="ECO:0000256" key="10">
    <source>
        <dbReference type="SAM" id="MobiDB-lite"/>
    </source>
</evidence>
<feature type="region of interest" description="Disordered" evidence="10">
    <location>
        <begin position="330"/>
        <end position="360"/>
    </location>
</feature>
<evidence type="ECO:0000256" key="6">
    <source>
        <dbReference type="PIRSR" id="PIRSR608256-1"/>
    </source>
</evidence>
<evidence type="ECO:0000256" key="5">
    <source>
        <dbReference type="ARBA" id="ARBA00022825"/>
    </source>
</evidence>
<dbReference type="GO" id="GO:0006508">
    <property type="term" value="P:proteolysis"/>
    <property type="evidence" value="ECO:0007669"/>
    <property type="project" value="UniProtKB-KW"/>
</dbReference>
<dbReference type="SUPFAM" id="SSF54060">
    <property type="entry name" value="His-Me finger endonucleases"/>
    <property type="match status" value="1"/>
</dbReference>
<feature type="active site" description="Charge relay system" evidence="6">
    <location>
        <position position="288"/>
    </location>
</feature>
<feature type="domain" description="DNA/RNA non-specific endonuclease/pyrophosphatase/phosphodiesterase" evidence="12">
    <location>
        <begin position="458"/>
        <end position="664"/>
    </location>
</feature>
<evidence type="ECO:0000259" key="12">
    <source>
        <dbReference type="SMART" id="SM00892"/>
    </source>
</evidence>
<keyword evidence="8" id="KW-0479">Metal-binding</keyword>
<evidence type="ECO:0000313" key="14">
    <source>
        <dbReference type="Proteomes" id="UP000461730"/>
    </source>
</evidence>